<feature type="compositionally biased region" description="Basic residues" evidence="1">
    <location>
        <begin position="269"/>
        <end position="278"/>
    </location>
</feature>
<evidence type="ECO:0000313" key="3">
    <source>
        <dbReference type="EMBL" id="NOV49848.1"/>
    </source>
</evidence>
<name>A0A6M2DXP9_XENCH</name>
<dbReference type="AlphaFoldDB" id="A0A6M2DXP9"/>
<sequence>MGKGFNNYMNKKFFHPASRDNLKRVWMAEQKSDAYKKKQEELRMQYEKEQDLYDNKAMLSKDSKDKLSVNFMYEPPPGTRKESSNDPIGTTEVRFEWQRKYQAPRESYCKGDEQVRDQPFGIQVRNVRCIKCHKWGHINTDKECSMYALSMSEAREIHSKNLINESTSVRDNLSLEQQMLSDGLALKKIATKTSHHDLIQESPSVSHNSSDQPEKEFIKALTTKQKKDLLKRLEKLERRCLKKSKKAKKKSRRSESSDSSDSSSAEERKKHKHKKQKKHNDESKHKSKSHR</sequence>
<reference evidence="3" key="1">
    <citation type="submission" date="2020-03" db="EMBL/GenBank/DDBJ databases">
        <title>Transcriptomic Profiling of the Digestive Tract of the Rat Flea, Xenopsylla cheopis, Following Blood Feeding and Infection with Yersinia pestis.</title>
        <authorList>
            <person name="Bland D.M."/>
            <person name="Martens C.A."/>
            <person name="Virtaneva K."/>
            <person name="Kanakabandi K."/>
            <person name="Long D."/>
            <person name="Rosenke R."/>
            <person name="Saturday G.A."/>
            <person name="Hoyt F.H."/>
            <person name="Bruno D.P."/>
            <person name="Ribeiro J.M.C."/>
            <person name="Hinnebusch J."/>
        </authorList>
    </citation>
    <scope>NUCLEOTIDE SEQUENCE</scope>
</reference>
<dbReference type="PANTHER" id="PTHR13151">
    <property type="entry name" value="CBF1 INTERACTING COREPRESSOR CIR"/>
    <property type="match status" value="1"/>
</dbReference>
<protein>
    <submittedName>
        <fullName evidence="3">Putative cbf1-interacting corepressor cir</fullName>
    </submittedName>
</protein>
<dbReference type="EMBL" id="GIIL01006122">
    <property type="protein sequence ID" value="NOV49848.1"/>
    <property type="molecule type" value="Transcribed_RNA"/>
</dbReference>
<evidence type="ECO:0000259" key="2">
    <source>
        <dbReference type="SMART" id="SM01083"/>
    </source>
</evidence>
<dbReference type="GO" id="GO:0003714">
    <property type="term" value="F:transcription corepressor activity"/>
    <property type="evidence" value="ECO:0007669"/>
    <property type="project" value="InterPro"/>
</dbReference>
<dbReference type="SMART" id="SM01083">
    <property type="entry name" value="Cir_N"/>
    <property type="match status" value="1"/>
</dbReference>
<evidence type="ECO:0000256" key="1">
    <source>
        <dbReference type="SAM" id="MobiDB-lite"/>
    </source>
</evidence>
<dbReference type="GO" id="GO:0005634">
    <property type="term" value="C:nucleus"/>
    <property type="evidence" value="ECO:0007669"/>
    <property type="project" value="TreeGrafter"/>
</dbReference>
<feature type="region of interest" description="Disordered" evidence="1">
    <location>
        <begin position="237"/>
        <end position="291"/>
    </location>
</feature>
<dbReference type="InterPro" id="IPR040014">
    <property type="entry name" value="CIR1"/>
</dbReference>
<dbReference type="PANTHER" id="PTHR13151:SF2">
    <property type="entry name" value="COREPRESSOR INTERACTING WITH RBPJ 1"/>
    <property type="match status" value="1"/>
</dbReference>
<proteinExistence type="predicted"/>
<feature type="compositionally biased region" description="Basic residues" evidence="1">
    <location>
        <begin position="240"/>
        <end position="252"/>
    </location>
</feature>
<feature type="domain" description="CBF1-interacting co-repressor CIR N-terminal" evidence="2">
    <location>
        <begin position="13"/>
        <end position="49"/>
    </location>
</feature>
<accession>A0A6M2DXP9</accession>
<dbReference type="Pfam" id="PF10197">
    <property type="entry name" value="Cir_N"/>
    <property type="match status" value="1"/>
</dbReference>
<organism evidence="3">
    <name type="scientific">Xenopsylla cheopis</name>
    <name type="common">Oriental rat flea</name>
    <name type="synonym">Pulex cheopis</name>
    <dbReference type="NCBI Taxonomy" id="163159"/>
    <lineage>
        <taxon>Eukaryota</taxon>
        <taxon>Metazoa</taxon>
        <taxon>Ecdysozoa</taxon>
        <taxon>Arthropoda</taxon>
        <taxon>Hexapoda</taxon>
        <taxon>Insecta</taxon>
        <taxon>Pterygota</taxon>
        <taxon>Neoptera</taxon>
        <taxon>Endopterygota</taxon>
        <taxon>Siphonaptera</taxon>
        <taxon>Pulicidae</taxon>
        <taxon>Xenopsyllinae</taxon>
        <taxon>Xenopsylla</taxon>
    </lineage>
</organism>
<dbReference type="InterPro" id="IPR019339">
    <property type="entry name" value="CIR_N_dom"/>
</dbReference>